<gene>
    <name evidence="2" type="ORF">CC78DRAFT_528775</name>
</gene>
<reference evidence="3" key="1">
    <citation type="journal article" date="2020" name="Stud. Mycol.">
        <title>101 Dothideomycetes genomes: A test case for predicting lifestyles and emergence of pathogens.</title>
        <authorList>
            <person name="Haridas S."/>
            <person name="Albert R."/>
            <person name="Binder M."/>
            <person name="Bloem J."/>
            <person name="LaButti K."/>
            <person name="Salamov A."/>
            <person name="Andreopoulos B."/>
            <person name="Baker S."/>
            <person name="Barry K."/>
            <person name="Bills G."/>
            <person name="Bluhm B."/>
            <person name="Cannon C."/>
            <person name="Castanera R."/>
            <person name="Culley D."/>
            <person name="Daum C."/>
            <person name="Ezra D."/>
            <person name="Gonzalez J."/>
            <person name="Henrissat B."/>
            <person name="Kuo A."/>
            <person name="Liang C."/>
            <person name="Lipzen A."/>
            <person name="Lutzoni F."/>
            <person name="Magnuson J."/>
            <person name="Mondo S."/>
            <person name="Nolan M."/>
            <person name="Ohm R."/>
            <person name="Pangilinan J."/>
            <person name="Park H.-J."/>
            <person name="Ramirez L."/>
            <person name="Alfaro M."/>
            <person name="Sun H."/>
            <person name="Tritt A."/>
            <person name="Yoshinaga Y."/>
            <person name="Zwiers L.-H."/>
            <person name="Turgeon B."/>
            <person name="Goodwin S."/>
            <person name="Spatafora J."/>
            <person name="Crous P."/>
            <person name="Grigoriev I."/>
        </authorList>
    </citation>
    <scope>NUCLEOTIDE SEQUENCE [LARGE SCALE GENOMIC DNA]</scope>
    <source>
        <strain evidence="3">CBS 304.66</strain>
    </source>
</reference>
<evidence type="ECO:0000256" key="1">
    <source>
        <dbReference type="SAM" id="MobiDB-lite"/>
    </source>
</evidence>
<feature type="compositionally biased region" description="Basic and acidic residues" evidence="1">
    <location>
        <begin position="1"/>
        <end position="29"/>
    </location>
</feature>
<accession>A0A9P4NBQ3</accession>
<organism evidence="2 3">
    <name type="scientific">Lojkania enalia</name>
    <dbReference type="NCBI Taxonomy" id="147567"/>
    <lineage>
        <taxon>Eukaryota</taxon>
        <taxon>Fungi</taxon>
        <taxon>Dikarya</taxon>
        <taxon>Ascomycota</taxon>
        <taxon>Pezizomycotina</taxon>
        <taxon>Dothideomycetes</taxon>
        <taxon>Pleosporomycetidae</taxon>
        <taxon>Pleosporales</taxon>
        <taxon>Pleosporales incertae sedis</taxon>
        <taxon>Lojkania</taxon>
    </lineage>
</organism>
<protein>
    <submittedName>
        <fullName evidence="2">Uncharacterized protein</fullName>
    </submittedName>
</protein>
<keyword evidence="3" id="KW-1185">Reference proteome</keyword>
<evidence type="ECO:0000313" key="3">
    <source>
        <dbReference type="Proteomes" id="UP000800093"/>
    </source>
</evidence>
<evidence type="ECO:0000313" key="2">
    <source>
        <dbReference type="EMBL" id="KAF2270299.1"/>
    </source>
</evidence>
<comment type="caution">
    <text evidence="2">The sequence shown here is derived from an EMBL/GenBank/DDBJ whole genome shotgun (WGS) entry which is preliminary data.</text>
</comment>
<dbReference type="AlphaFoldDB" id="A0A9P4NBQ3"/>
<sequence length="116" mass="13412">MQIEAGRYEKTTQRCRNDHEHPDRSERSSKILGASRRATVSSQAEDILNLVEKCGLVGEHLVSTLSRLKPPYRVELWDSFRLALGMIWDQSEIGSLEQILNSFRQQMSMHILASWR</sequence>
<proteinExistence type="predicted"/>
<feature type="region of interest" description="Disordered" evidence="1">
    <location>
        <begin position="1"/>
        <end position="37"/>
    </location>
</feature>
<dbReference type="EMBL" id="ML986580">
    <property type="protein sequence ID" value="KAF2270299.1"/>
    <property type="molecule type" value="Genomic_DNA"/>
</dbReference>
<name>A0A9P4NBQ3_9PLEO</name>
<dbReference type="Proteomes" id="UP000800093">
    <property type="component" value="Unassembled WGS sequence"/>
</dbReference>